<protein>
    <submittedName>
        <fullName evidence="2">Uncharacterized protein</fullName>
    </submittedName>
</protein>
<accession>A0A9P3GH52</accession>
<dbReference type="AlphaFoldDB" id="A0A9P3GH52"/>
<comment type="caution">
    <text evidence="2">The sequence shown here is derived from an EMBL/GenBank/DDBJ whole genome shotgun (WGS) entry which is preliminary data.</text>
</comment>
<proteinExistence type="predicted"/>
<keyword evidence="3" id="KW-1185">Reference proteome</keyword>
<evidence type="ECO:0000256" key="1">
    <source>
        <dbReference type="SAM" id="MobiDB-lite"/>
    </source>
</evidence>
<dbReference type="EMBL" id="BPQB01000043">
    <property type="protein sequence ID" value="GJE94838.1"/>
    <property type="molecule type" value="Genomic_DNA"/>
</dbReference>
<dbReference type="Proteomes" id="UP000703269">
    <property type="component" value="Unassembled WGS sequence"/>
</dbReference>
<evidence type="ECO:0000313" key="2">
    <source>
        <dbReference type="EMBL" id="GJE94838.1"/>
    </source>
</evidence>
<reference evidence="2 3" key="1">
    <citation type="submission" date="2021-08" db="EMBL/GenBank/DDBJ databases">
        <title>Draft Genome Sequence of Phanerochaete sordida strain YK-624.</title>
        <authorList>
            <person name="Mori T."/>
            <person name="Dohra H."/>
            <person name="Suzuki T."/>
            <person name="Kawagishi H."/>
            <person name="Hirai H."/>
        </authorList>
    </citation>
    <scope>NUCLEOTIDE SEQUENCE [LARGE SCALE GENOMIC DNA]</scope>
    <source>
        <strain evidence="2 3">YK-624</strain>
    </source>
</reference>
<feature type="compositionally biased region" description="Low complexity" evidence="1">
    <location>
        <begin position="368"/>
        <end position="380"/>
    </location>
</feature>
<gene>
    <name evidence="2" type="ORF">PsYK624_110130</name>
</gene>
<sequence length="485" mass="53513">MLPPRRPHLRVDTDDARAGAPLAHAVPFPKHDGFSHFHTSVVRSYQLEIQIHSPTIRSSHKNTYEPAKTLPVFGDHDRVEGAVLLDPELSSTPGRLTITFEGAFIFLSPGSMKPAERMADARNSDKFRHLFFSSSVTFSTGESGSPRSASLRDAFTNSMRSRRAESPPTTGSAHPHFPFAFDIPRPGRPGEELPPTCCNVSLGLVGVRGRSAVERAEVEYRIVASWEDHDAKQSTRLEAPVLYQPDTDFQSLDGLYLEPDSWLEIPLRCDRPIPFKCAITLPDPPTLPRSGYVPFFVVFTTKPRSAALAREIAADATIAVSLLRQVTVLSGPSPLYSPTSSQSNVSSEESDTRPAPKRSLLRRRIVKSSPSSPSGSLRSSQKPAPSQDKPLPPIPQGVSDMRSLHTDVCIGFPKRPRNRMAASQRHPSLEDNASLPDGLYKGKLRLDKSMLPSIEWAGLTVKYFVEVSVVFGQDELRARIPIRIF</sequence>
<dbReference type="OrthoDB" id="3259897at2759"/>
<organism evidence="2 3">
    <name type="scientific">Phanerochaete sordida</name>
    <dbReference type="NCBI Taxonomy" id="48140"/>
    <lineage>
        <taxon>Eukaryota</taxon>
        <taxon>Fungi</taxon>
        <taxon>Dikarya</taxon>
        <taxon>Basidiomycota</taxon>
        <taxon>Agaricomycotina</taxon>
        <taxon>Agaricomycetes</taxon>
        <taxon>Polyporales</taxon>
        <taxon>Phanerochaetaceae</taxon>
        <taxon>Phanerochaete</taxon>
    </lineage>
</organism>
<feature type="compositionally biased region" description="Basic residues" evidence="1">
    <location>
        <begin position="355"/>
        <end position="366"/>
    </location>
</feature>
<name>A0A9P3GH52_9APHY</name>
<evidence type="ECO:0000313" key="3">
    <source>
        <dbReference type="Proteomes" id="UP000703269"/>
    </source>
</evidence>
<feature type="compositionally biased region" description="Low complexity" evidence="1">
    <location>
        <begin position="337"/>
        <end position="347"/>
    </location>
</feature>
<feature type="region of interest" description="Disordered" evidence="1">
    <location>
        <begin position="333"/>
        <end position="400"/>
    </location>
</feature>